<organism evidence="1 2">
    <name type="scientific">Penicillium oxalicum (strain 114-2 / CGMCC 5302)</name>
    <name type="common">Penicillium decumbens</name>
    <dbReference type="NCBI Taxonomy" id="933388"/>
    <lineage>
        <taxon>Eukaryota</taxon>
        <taxon>Fungi</taxon>
        <taxon>Dikarya</taxon>
        <taxon>Ascomycota</taxon>
        <taxon>Pezizomycotina</taxon>
        <taxon>Eurotiomycetes</taxon>
        <taxon>Eurotiomycetidae</taxon>
        <taxon>Eurotiales</taxon>
        <taxon>Aspergillaceae</taxon>
        <taxon>Penicillium</taxon>
    </lineage>
</organism>
<dbReference type="Proteomes" id="UP000019376">
    <property type="component" value="Unassembled WGS sequence"/>
</dbReference>
<evidence type="ECO:0000313" key="1">
    <source>
        <dbReference type="EMBL" id="EPS31634.1"/>
    </source>
</evidence>
<dbReference type="EMBL" id="KB644413">
    <property type="protein sequence ID" value="EPS31634.1"/>
    <property type="molecule type" value="Genomic_DNA"/>
</dbReference>
<proteinExistence type="predicted"/>
<protein>
    <submittedName>
        <fullName evidence="1">Uncharacterized protein</fullName>
    </submittedName>
</protein>
<gene>
    <name evidence="1" type="ORF">PDE_06589</name>
</gene>
<name>S7ZMQ5_PENO1</name>
<dbReference type="HOGENOM" id="CLU_1778129_0_0_1"/>
<keyword evidence="2" id="KW-1185">Reference proteome</keyword>
<accession>S7ZMQ5</accession>
<dbReference type="AlphaFoldDB" id="S7ZMQ5"/>
<sequence>MGQDTPPAAMFSEVQYFSSRRGQMEMIDNRLKWFETWDEPISERERQPRRPSRREQAVIAHLEDRREVRGFYGSALPYWKEEQARTEAERIPCVPTQLPRLSLLPLSPPRYRAPPREEMRFASRSFHGNDAIHLGLRPLHIHDPVY</sequence>
<evidence type="ECO:0000313" key="2">
    <source>
        <dbReference type="Proteomes" id="UP000019376"/>
    </source>
</evidence>
<reference evidence="1 2" key="1">
    <citation type="journal article" date="2013" name="PLoS ONE">
        <title>Genomic and secretomic analyses reveal unique features of the lignocellulolytic enzyme system of Penicillium decumbens.</title>
        <authorList>
            <person name="Liu G."/>
            <person name="Zhang L."/>
            <person name="Wei X."/>
            <person name="Zou G."/>
            <person name="Qin Y."/>
            <person name="Ma L."/>
            <person name="Li J."/>
            <person name="Zheng H."/>
            <person name="Wang S."/>
            <person name="Wang C."/>
            <person name="Xun L."/>
            <person name="Zhao G.-P."/>
            <person name="Zhou Z."/>
            <person name="Qu Y."/>
        </authorList>
    </citation>
    <scope>NUCLEOTIDE SEQUENCE [LARGE SCALE GENOMIC DNA]</scope>
    <source>
        <strain evidence="2">114-2 / CGMCC 5302</strain>
    </source>
</reference>